<protein>
    <submittedName>
        <fullName evidence="2">Glycosyltransferase family 2 protein</fullName>
    </submittedName>
</protein>
<dbReference type="Proteomes" id="UP000298615">
    <property type="component" value="Chromosome"/>
</dbReference>
<evidence type="ECO:0000313" key="3">
    <source>
        <dbReference type="Proteomes" id="UP000298615"/>
    </source>
</evidence>
<dbReference type="Pfam" id="PF00535">
    <property type="entry name" value="Glycos_transf_2"/>
    <property type="match status" value="1"/>
</dbReference>
<dbReference type="Gene3D" id="3.90.550.10">
    <property type="entry name" value="Spore Coat Polysaccharide Biosynthesis Protein SpsA, Chain A"/>
    <property type="match status" value="1"/>
</dbReference>
<keyword evidence="2" id="KW-0808">Transferase</keyword>
<dbReference type="EMBL" id="CP039712">
    <property type="protein sequence ID" value="QCI87013.1"/>
    <property type="molecule type" value="Genomic_DNA"/>
</dbReference>
<dbReference type="InterPro" id="IPR001173">
    <property type="entry name" value="Glyco_trans_2-like"/>
</dbReference>
<name>A0A4D7CUI8_9ENTE</name>
<dbReference type="CDD" id="cd04196">
    <property type="entry name" value="GT_2_like_d"/>
    <property type="match status" value="1"/>
</dbReference>
<sequence length="294" mass="34154">MKKVLVMMSTYNGEKYIQEQINSILQQNKVDITLLIRDDGSKDETISIINEFQKEYVNVLFLQGENLGPANSFIKLLNDASDDFDYYAFSDQDDVWKSDKISRAISLLEKDIPSLYCSSVTIANDKLEPLYTTKITEFSATELMLRNNVQGCTMVMNGSMKKKINEYIPKYLEMHDSWILRVATFINAKIVFDEYSGIYYRQHENNVIGKKIGIISKIKQKRSKTLFISSRTALELLNGYEKQIVKENSEILYLFANYRFSFKNKVNFIFKNIGKINGLQRKISFLIETIFNML</sequence>
<organism evidence="2 3">
    <name type="scientific">Vagococcus zengguangii</name>
    <dbReference type="NCBI Taxonomy" id="2571750"/>
    <lineage>
        <taxon>Bacteria</taxon>
        <taxon>Bacillati</taxon>
        <taxon>Bacillota</taxon>
        <taxon>Bacilli</taxon>
        <taxon>Lactobacillales</taxon>
        <taxon>Enterococcaceae</taxon>
        <taxon>Vagococcus</taxon>
    </lineage>
</organism>
<dbReference type="KEGG" id="vao:FA707_08560"/>
<evidence type="ECO:0000313" key="2">
    <source>
        <dbReference type="EMBL" id="QCI87013.1"/>
    </source>
</evidence>
<keyword evidence="3" id="KW-1185">Reference proteome</keyword>
<gene>
    <name evidence="2" type="ORF">FA707_08560</name>
</gene>
<dbReference type="RefSeq" id="WP_136953835.1">
    <property type="nucleotide sequence ID" value="NZ_CP039712.1"/>
</dbReference>
<feature type="domain" description="Glycosyltransferase 2-like" evidence="1">
    <location>
        <begin position="6"/>
        <end position="158"/>
    </location>
</feature>
<dbReference type="InterPro" id="IPR029044">
    <property type="entry name" value="Nucleotide-diphossugar_trans"/>
</dbReference>
<dbReference type="PANTHER" id="PTHR22916">
    <property type="entry name" value="GLYCOSYLTRANSFERASE"/>
    <property type="match status" value="1"/>
</dbReference>
<accession>A0A4D7CUI8</accession>
<dbReference type="SUPFAM" id="SSF53448">
    <property type="entry name" value="Nucleotide-diphospho-sugar transferases"/>
    <property type="match status" value="1"/>
</dbReference>
<proteinExistence type="predicted"/>
<evidence type="ECO:0000259" key="1">
    <source>
        <dbReference type="Pfam" id="PF00535"/>
    </source>
</evidence>
<dbReference type="PANTHER" id="PTHR22916:SF3">
    <property type="entry name" value="UDP-GLCNAC:BETAGAL BETA-1,3-N-ACETYLGLUCOSAMINYLTRANSFERASE-LIKE PROTEIN 1"/>
    <property type="match status" value="1"/>
</dbReference>
<dbReference type="GO" id="GO:0016758">
    <property type="term" value="F:hexosyltransferase activity"/>
    <property type="evidence" value="ECO:0007669"/>
    <property type="project" value="UniProtKB-ARBA"/>
</dbReference>
<reference evidence="2 3" key="1">
    <citation type="submission" date="2019-04" db="EMBL/GenBank/DDBJ databases">
        <title>Vagococcus sp. nov., isolated from faeces of yaks (Bos grunniens).</title>
        <authorList>
            <person name="Ge Y."/>
        </authorList>
    </citation>
    <scope>NUCLEOTIDE SEQUENCE [LARGE SCALE GENOMIC DNA]</scope>
    <source>
        <strain evidence="2 3">MN-17</strain>
    </source>
</reference>
<dbReference type="AlphaFoldDB" id="A0A4D7CUI8"/>